<dbReference type="InterPro" id="IPR000700">
    <property type="entry name" value="PAS-assoc_C"/>
</dbReference>
<keyword evidence="4" id="KW-0808">Transferase</keyword>
<keyword evidence="5" id="KW-0418">Kinase</keyword>
<protein>
    <recommendedName>
        <fullName evidence="2">histidine kinase</fullName>
        <ecNumber evidence="2">2.7.13.3</ecNumber>
    </recommendedName>
</protein>
<evidence type="ECO:0000313" key="9">
    <source>
        <dbReference type="Proteomes" id="UP000295620"/>
    </source>
</evidence>
<feature type="domain" description="PAS" evidence="6">
    <location>
        <begin position="248"/>
        <end position="326"/>
    </location>
</feature>
<comment type="caution">
    <text evidence="8">The sequence shown here is derived from an EMBL/GenBank/DDBJ whole genome shotgun (WGS) entry which is preliminary data.</text>
</comment>
<dbReference type="Proteomes" id="UP000295620">
    <property type="component" value="Unassembled WGS sequence"/>
</dbReference>
<feature type="domain" description="PAC" evidence="7">
    <location>
        <begin position="203"/>
        <end position="255"/>
    </location>
</feature>
<keyword evidence="9" id="KW-1185">Reference proteome</keyword>
<dbReference type="Gene3D" id="3.30.450.20">
    <property type="entry name" value="PAS domain"/>
    <property type="match status" value="3"/>
</dbReference>
<dbReference type="PROSITE" id="PS50112">
    <property type="entry name" value="PAS"/>
    <property type="match status" value="1"/>
</dbReference>
<proteinExistence type="predicted"/>
<dbReference type="InterPro" id="IPR035965">
    <property type="entry name" value="PAS-like_dom_sf"/>
</dbReference>
<dbReference type="SUPFAM" id="SSF55785">
    <property type="entry name" value="PYP-like sensor domain (PAS domain)"/>
    <property type="match status" value="3"/>
</dbReference>
<dbReference type="EMBL" id="SNYC01000008">
    <property type="protein sequence ID" value="TDQ06703.1"/>
    <property type="molecule type" value="Genomic_DNA"/>
</dbReference>
<dbReference type="InterPro" id="IPR000014">
    <property type="entry name" value="PAS"/>
</dbReference>
<dbReference type="Pfam" id="PF13426">
    <property type="entry name" value="PAS_9"/>
    <property type="match status" value="2"/>
</dbReference>
<dbReference type="GO" id="GO:0000155">
    <property type="term" value="F:phosphorelay sensor kinase activity"/>
    <property type="evidence" value="ECO:0007669"/>
    <property type="project" value="InterPro"/>
</dbReference>
<dbReference type="InterPro" id="IPR001610">
    <property type="entry name" value="PAC"/>
</dbReference>
<accession>A0A4R6SSH9</accession>
<dbReference type="Pfam" id="PF08447">
    <property type="entry name" value="PAS_3"/>
    <property type="match status" value="1"/>
</dbReference>
<dbReference type="OrthoDB" id="6231665at2"/>
<organism evidence="8 9">
    <name type="scientific">Pedobacter metabolipauper</name>
    <dbReference type="NCBI Taxonomy" id="425513"/>
    <lineage>
        <taxon>Bacteria</taxon>
        <taxon>Pseudomonadati</taxon>
        <taxon>Bacteroidota</taxon>
        <taxon>Sphingobacteriia</taxon>
        <taxon>Sphingobacteriales</taxon>
        <taxon>Sphingobacteriaceae</taxon>
        <taxon>Pedobacter</taxon>
    </lineage>
</organism>
<dbReference type="SMART" id="SM00091">
    <property type="entry name" value="PAS"/>
    <property type="match status" value="3"/>
</dbReference>
<evidence type="ECO:0000259" key="6">
    <source>
        <dbReference type="PROSITE" id="PS50112"/>
    </source>
</evidence>
<dbReference type="InterPro" id="IPR036097">
    <property type="entry name" value="HisK_dim/P_sf"/>
</dbReference>
<reference evidence="8 9" key="1">
    <citation type="submission" date="2019-03" db="EMBL/GenBank/DDBJ databases">
        <title>Genomic Encyclopedia of Archaeal and Bacterial Type Strains, Phase II (KMG-II): from individual species to whole genera.</title>
        <authorList>
            <person name="Goeker M."/>
        </authorList>
    </citation>
    <scope>NUCLEOTIDE SEQUENCE [LARGE SCALE GENOMIC DNA]</scope>
    <source>
        <strain evidence="8 9">DSM 19035</strain>
    </source>
</reference>
<sequence length="447" mass="50813">MAKIDYYNLFELSPLPMWVFDVGTLQFLSVNLAAIRQYGFNMGEFLSMTINDIRPSEDAALIEAIVEKNAINGGLHKDTYTHIKKSGEYITVNIESSPVDFEGRNARLVIAIDITEQIQNEVQIRDSIERYNIVSKATSDTIWDMSLTANTIVWNKGIRGIFKHKKVDTTTSIAWWEDHIHPEDRERVLSKMAHHIKDHISRWSDEYRFVCGDGTYKHVFDRGFLMFDSNGKPYRMIGAMEDITKRKDEEHWSKLLESVVINTSDGVLIINSDRDPGPFIIYVNDAFIKMSGFSEAELLGSETNVFFGGDTSQIGLQQMNYAVQNGLACNIDLINYTKSGHEYHVNIDLSPVTDSTGMISHWVSIHRDITENKKYIKAIEEQNKTLKEIGWMQSHTVRAPLTRIMALVDLLQNQAEGDDSQELLTYLSSSAKELDGIIIDIAKNTSI</sequence>
<dbReference type="PANTHER" id="PTHR43304:SF1">
    <property type="entry name" value="PAC DOMAIN-CONTAINING PROTEIN"/>
    <property type="match status" value="1"/>
</dbReference>
<dbReference type="AlphaFoldDB" id="A0A4R6SSH9"/>
<dbReference type="RefSeq" id="WP_133578148.1">
    <property type="nucleotide sequence ID" value="NZ_SNYC01000008.1"/>
</dbReference>
<evidence type="ECO:0000313" key="8">
    <source>
        <dbReference type="EMBL" id="TDQ06703.1"/>
    </source>
</evidence>
<evidence type="ECO:0000259" key="7">
    <source>
        <dbReference type="PROSITE" id="PS50113"/>
    </source>
</evidence>
<name>A0A4R6SSH9_9SPHI</name>
<gene>
    <name evidence="8" type="ORF">ATK78_4362</name>
</gene>
<dbReference type="InterPro" id="IPR052162">
    <property type="entry name" value="Sensor_kinase/Photoreceptor"/>
</dbReference>
<dbReference type="NCBIfam" id="TIGR00229">
    <property type="entry name" value="sensory_box"/>
    <property type="match status" value="3"/>
</dbReference>
<dbReference type="CDD" id="cd00130">
    <property type="entry name" value="PAS"/>
    <property type="match status" value="2"/>
</dbReference>
<comment type="catalytic activity">
    <reaction evidence="1">
        <text>ATP + protein L-histidine = ADP + protein N-phospho-L-histidine.</text>
        <dbReference type="EC" id="2.7.13.3"/>
    </reaction>
</comment>
<keyword evidence="3" id="KW-0597">Phosphoprotein</keyword>
<dbReference type="InterPro" id="IPR013655">
    <property type="entry name" value="PAS_fold_3"/>
</dbReference>
<dbReference type="PROSITE" id="PS50113">
    <property type="entry name" value="PAC"/>
    <property type="match status" value="2"/>
</dbReference>
<feature type="domain" description="PAC" evidence="7">
    <location>
        <begin position="327"/>
        <end position="381"/>
    </location>
</feature>
<evidence type="ECO:0000256" key="1">
    <source>
        <dbReference type="ARBA" id="ARBA00000085"/>
    </source>
</evidence>
<evidence type="ECO:0000256" key="3">
    <source>
        <dbReference type="ARBA" id="ARBA00022553"/>
    </source>
</evidence>
<evidence type="ECO:0000256" key="4">
    <source>
        <dbReference type="ARBA" id="ARBA00022679"/>
    </source>
</evidence>
<dbReference type="PANTHER" id="PTHR43304">
    <property type="entry name" value="PHYTOCHROME-LIKE PROTEIN CPH1"/>
    <property type="match status" value="1"/>
</dbReference>
<dbReference type="EC" id="2.7.13.3" evidence="2"/>
<dbReference type="Gene3D" id="1.10.287.130">
    <property type="match status" value="1"/>
</dbReference>
<dbReference type="SUPFAM" id="SSF47384">
    <property type="entry name" value="Homodimeric domain of signal transducing histidine kinase"/>
    <property type="match status" value="1"/>
</dbReference>
<dbReference type="SMART" id="SM00086">
    <property type="entry name" value="PAC"/>
    <property type="match status" value="3"/>
</dbReference>
<evidence type="ECO:0000256" key="2">
    <source>
        <dbReference type="ARBA" id="ARBA00012438"/>
    </source>
</evidence>
<evidence type="ECO:0000256" key="5">
    <source>
        <dbReference type="ARBA" id="ARBA00022777"/>
    </source>
</evidence>